<dbReference type="RefSeq" id="XP_058306486.1">
    <property type="nucleotide sequence ID" value="XM_058454237.1"/>
</dbReference>
<feature type="region of interest" description="Disordered" evidence="1">
    <location>
        <begin position="230"/>
        <end position="260"/>
    </location>
</feature>
<dbReference type="GeneID" id="83181538"/>
<dbReference type="EMBL" id="JAPQKR010000014">
    <property type="protein sequence ID" value="KAJ5198058.1"/>
    <property type="molecule type" value="Genomic_DNA"/>
</dbReference>
<accession>A0A9W9JJG0</accession>
<gene>
    <name evidence="2" type="ORF">N7498_007175</name>
</gene>
<name>A0A9W9JJG0_9EURO</name>
<evidence type="ECO:0000313" key="3">
    <source>
        <dbReference type="Proteomes" id="UP001150904"/>
    </source>
</evidence>
<comment type="caution">
    <text evidence="2">The sequence shown here is derived from an EMBL/GenBank/DDBJ whole genome shotgun (WGS) entry which is preliminary data.</text>
</comment>
<reference evidence="2" key="1">
    <citation type="submission" date="2022-12" db="EMBL/GenBank/DDBJ databases">
        <authorList>
            <person name="Petersen C."/>
        </authorList>
    </citation>
    <scope>NUCLEOTIDE SEQUENCE</scope>
    <source>
        <strain evidence="2">IBT 15544</strain>
    </source>
</reference>
<reference evidence="2" key="2">
    <citation type="journal article" date="2023" name="IMA Fungus">
        <title>Comparative genomic study of the Penicillium genus elucidates a diverse pangenome and 15 lateral gene transfer events.</title>
        <authorList>
            <person name="Petersen C."/>
            <person name="Sorensen T."/>
            <person name="Nielsen M.R."/>
            <person name="Sondergaard T.E."/>
            <person name="Sorensen J.L."/>
            <person name="Fitzpatrick D.A."/>
            <person name="Frisvad J.C."/>
            <person name="Nielsen K.L."/>
        </authorList>
    </citation>
    <scope>NUCLEOTIDE SEQUENCE</scope>
    <source>
        <strain evidence="2">IBT 15544</strain>
    </source>
</reference>
<feature type="compositionally biased region" description="Basic residues" evidence="1">
    <location>
        <begin position="178"/>
        <end position="192"/>
    </location>
</feature>
<feature type="region of interest" description="Disordered" evidence="1">
    <location>
        <begin position="1"/>
        <end position="104"/>
    </location>
</feature>
<proteinExistence type="predicted"/>
<feature type="compositionally biased region" description="Low complexity" evidence="1">
    <location>
        <begin position="53"/>
        <end position="66"/>
    </location>
</feature>
<protein>
    <submittedName>
        <fullName evidence="2">Uncharacterized protein</fullName>
    </submittedName>
</protein>
<keyword evidence="3" id="KW-1185">Reference proteome</keyword>
<feature type="region of interest" description="Disordered" evidence="1">
    <location>
        <begin position="134"/>
        <end position="216"/>
    </location>
</feature>
<feature type="region of interest" description="Disordered" evidence="1">
    <location>
        <begin position="110"/>
        <end position="129"/>
    </location>
</feature>
<sequence length="421" mass="46141">MPLPGTPSPFRLARRQQSTRRSAGPQFANSPRFLLSQTTPQWKDDIDIDDGDGPPSASARTPAPSRNVIPPRWQKDVIEDSDDGELARDAGIREAEGNELTDDAIDSSLPEEAASSGALDAVFAPVRDSHKRRRLSAGLNQPLDEKWKQDNLVPPLSPGLQEAAPDPLRTPGNMKTPFRSKPRFMLPTKKKASSQTPFRAETPFATRPTSPPERRKPAFVLPRALSPDRAAEDIPTPFSPSSRTLRRRGRARAGVPGYTPGGMAAEVRSWILEMGSKRENIASARSSETSNTESKYLVTARVVNVSLGTLSSSGPVALIQAETTRPSQEQEEQKGLNIVAMGLPRSRPNSRQASHTGEFQTLPVQARDLVGIHRGLAWDLELHDFQALSATQGFSLESNELSDTSQRWLFAMEWDIMSEGS</sequence>
<dbReference type="Proteomes" id="UP001150904">
    <property type="component" value="Unassembled WGS sequence"/>
</dbReference>
<dbReference type="OrthoDB" id="5389296at2759"/>
<dbReference type="AlphaFoldDB" id="A0A9W9JJG0"/>
<evidence type="ECO:0000256" key="1">
    <source>
        <dbReference type="SAM" id="MobiDB-lite"/>
    </source>
</evidence>
<evidence type="ECO:0000313" key="2">
    <source>
        <dbReference type="EMBL" id="KAJ5198058.1"/>
    </source>
</evidence>
<organism evidence="2 3">
    <name type="scientific">Penicillium cinerascens</name>
    <dbReference type="NCBI Taxonomy" id="70096"/>
    <lineage>
        <taxon>Eukaryota</taxon>
        <taxon>Fungi</taxon>
        <taxon>Dikarya</taxon>
        <taxon>Ascomycota</taxon>
        <taxon>Pezizomycotina</taxon>
        <taxon>Eurotiomycetes</taxon>
        <taxon>Eurotiomycetidae</taxon>
        <taxon>Eurotiales</taxon>
        <taxon>Aspergillaceae</taxon>
        <taxon>Penicillium</taxon>
    </lineage>
</organism>
<feature type="compositionally biased region" description="Basic and acidic residues" evidence="1">
    <location>
        <begin position="85"/>
        <end position="96"/>
    </location>
</feature>